<feature type="domain" description="Right handed beta helix" evidence="1">
    <location>
        <begin position="112"/>
        <end position="270"/>
    </location>
</feature>
<dbReference type="InterPro" id="IPR011050">
    <property type="entry name" value="Pectin_lyase_fold/virulence"/>
</dbReference>
<feature type="non-terminal residue" evidence="2">
    <location>
        <position position="1"/>
    </location>
</feature>
<organism evidence="2">
    <name type="scientific">marine sediment metagenome</name>
    <dbReference type="NCBI Taxonomy" id="412755"/>
    <lineage>
        <taxon>unclassified sequences</taxon>
        <taxon>metagenomes</taxon>
        <taxon>ecological metagenomes</taxon>
    </lineage>
</organism>
<evidence type="ECO:0000313" key="2">
    <source>
        <dbReference type="EMBL" id="GAG93382.1"/>
    </source>
</evidence>
<sequence>ALTINGPFRYDGDYAAFDSTSYGTFGAGAVDKIYPELWGANTTPGTTDMTTEIQAALDSAPTGSVVFLASNATYIISAPLTMATGVSFSGNLATIKLAASTDDHMVEFDTANTSDMSITNLIFDGNGANQTNTAGVNIIEFTKNSQRIKMMGNTFKNAGYTGIRTTGTSGSAQLDHIVITDNIFLDYYLGGVTLRDTDHFTVSNNIFDNTTNDQSAPQANGVVAQVRCEYGTIANNVIKMSAATSVSNVGIGVNTSTNISVTGNAIDCNGG</sequence>
<comment type="caution">
    <text evidence="2">The sequence shown here is derived from an EMBL/GenBank/DDBJ whole genome shotgun (WGS) entry which is preliminary data.</text>
</comment>
<name>X1CK22_9ZZZZ</name>
<dbReference type="InterPro" id="IPR006626">
    <property type="entry name" value="PbH1"/>
</dbReference>
<proteinExistence type="predicted"/>
<dbReference type="SUPFAM" id="SSF51126">
    <property type="entry name" value="Pectin lyase-like"/>
    <property type="match status" value="1"/>
</dbReference>
<accession>X1CK22</accession>
<protein>
    <recommendedName>
        <fullName evidence="1">Right handed beta helix domain-containing protein</fullName>
    </recommendedName>
</protein>
<feature type="non-terminal residue" evidence="2">
    <location>
        <position position="271"/>
    </location>
</feature>
<dbReference type="Pfam" id="PF13229">
    <property type="entry name" value="Beta_helix"/>
    <property type="match status" value="1"/>
</dbReference>
<gene>
    <name evidence="2" type="ORF">S01H4_50681</name>
</gene>
<reference evidence="2" key="1">
    <citation type="journal article" date="2014" name="Front. Microbiol.">
        <title>High frequency of phylogenetically diverse reductive dehalogenase-homologous genes in deep subseafloor sedimentary metagenomes.</title>
        <authorList>
            <person name="Kawai M."/>
            <person name="Futagami T."/>
            <person name="Toyoda A."/>
            <person name="Takaki Y."/>
            <person name="Nishi S."/>
            <person name="Hori S."/>
            <person name="Arai W."/>
            <person name="Tsubouchi T."/>
            <person name="Morono Y."/>
            <person name="Uchiyama I."/>
            <person name="Ito T."/>
            <person name="Fujiyama A."/>
            <person name="Inagaki F."/>
            <person name="Takami H."/>
        </authorList>
    </citation>
    <scope>NUCLEOTIDE SEQUENCE</scope>
    <source>
        <strain evidence="2">Expedition CK06-06</strain>
    </source>
</reference>
<dbReference type="InterPro" id="IPR039448">
    <property type="entry name" value="Beta_helix"/>
</dbReference>
<dbReference type="EMBL" id="BART01028796">
    <property type="protein sequence ID" value="GAG93382.1"/>
    <property type="molecule type" value="Genomic_DNA"/>
</dbReference>
<dbReference type="InterPro" id="IPR012334">
    <property type="entry name" value="Pectin_lyas_fold"/>
</dbReference>
<evidence type="ECO:0000259" key="1">
    <source>
        <dbReference type="Pfam" id="PF13229"/>
    </source>
</evidence>
<dbReference type="Gene3D" id="2.160.20.10">
    <property type="entry name" value="Single-stranded right-handed beta-helix, Pectin lyase-like"/>
    <property type="match status" value="1"/>
</dbReference>
<dbReference type="SMART" id="SM00710">
    <property type="entry name" value="PbH1"/>
    <property type="match status" value="5"/>
</dbReference>
<dbReference type="AlphaFoldDB" id="X1CK22"/>